<evidence type="ECO:0000259" key="6">
    <source>
        <dbReference type="PROSITE" id="PS50977"/>
    </source>
</evidence>
<dbReference type="OrthoDB" id="9805134at2"/>
<proteinExistence type="predicted"/>
<evidence type="ECO:0000256" key="4">
    <source>
        <dbReference type="PROSITE-ProRule" id="PRU00335"/>
    </source>
</evidence>
<dbReference type="PANTHER" id="PTHR47506:SF1">
    <property type="entry name" value="HTH-TYPE TRANSCRIPTIONAL REGULATOR YJDC"/>
    <property type="match status" value="1"/>
</dbReference>
<dbReference type="Pfam" id="PF00440">
    <property type="entry name" value="TetR_N"/>
    <property type="match status" value="1"/>
</dbReference>
<gene>
    <name evidence="7" type="ORF">SAMN04489751_1888</name>
</gene>
<dbReference type="Gene3D" id="1.10.357.10">
    <property type="entry name" value="Tetracycline Repressor, domain 2"/>
    <property type="match status" value="1"/>
</dbReference>
<evidence type="ECO:0000256" key="2">
    <source>
        <dbReference type="ARBA" id="ARBA00023125"/>
    </source>
</evidence>
<dbReference type="GO" id="GO:0003677">
    <property type="term" value="F:DNA binding"/>
    <property type="evidence" value="ECO:0007669"/>
    <property type="project" value="UniProtKB-UniRule"/>
</dbReference>
<reference evidence="7" key="1">
    <citation type="submission" date="2016-10" db="EMBL/GenBank/DDBJ databases">
        <authorList>
            <person name="Varghese N."/>
            <person name="Submissions S."/>
        </authorList>
    </citation>
    <scope>NUCLEOTIDE SEQUENCE [LARGE SCALE GENOMIC DNA]</scope>
    <source>
        <strain evidence="7">DSM 22082</strain>
    </source>
</reference>
<dbReference type="InterPro" id="IPR011075">
    <property type="entry name" value="TetR_C"/>
</dbReference>
<keyword evidence="2 4" id="KW-0238">DNA-binding</keyword>
<dbReference type="InterPro" id="IPR036271">
    <property type="entry name" value="Tet_transcr_reg_TetR-rel_C_sf"/>
</dbReference>
<sequence>MGRKKTFDEQTVIKDAIAVFSEHGYTGTDVGLVCERANIGRSSFYNTFDSLDALFLRALREYTGSGTSLREELRTGTAPAPTLIMHRLGGELAKQCEDDKRIGCLSANTAAELGRDVDAVCTILDPDRRAWLETYSIVLERGQVEGHIRPDVDTKVHAELIHSVLAGLRIAARVMPADNVQAQANAFIEALCTPEGITALHNHTAPHTYDGRAPGHLISTEGSAQ</sequence>
<dbReference type="SUPFAM" id="SSF46689">
    <property type="entry name" value="Homeodomain-like"/>
    <property type="match status" value="1"/>
</dbReference>
<dbReference type="RefSeq" id="WP_092105092.1">
    <property type="nucleotide sequence ID" value="NZ_LT629739.1"/>
</dbReference>
<dbReference type="EMBL" id="LT629739">
    <property type="protein sequence ID" value="SDS38320.1"/>
    <property type="molecule type" value="Genomic_DNA"/>
</dbReference>
<dbReference type="Gene3D" id="1.10.10.60">
    <property type="entry name" value="Homeodomain-like"/>
    <property type="match status" value="1"/>
</dbReference>
<protein>
    <submittedName>
        <fullName evidence="7">DNA-binding transcriptional regulator, AcrR family</fullName>
    </submittedName>
</protein>
<evidence type="ECO:0000256" key="5">
    <source>
        <dbReference type="SAM" id="MobiDB-lite"/>
    </source>
</evidence>
<feature type="region of interest" description="Disordered" evidence="5">
    <location>
        <begin position="204"/>
        <end position="225"/>
    </location>
</feature>
<dbReference type="STRING" id="629680.SAMN04489751_1888"/>
<dbReference type="Pfam" id="PF16925">
    <property type="entry name" value="TetR_C_13"/>
    <property type="match status" value="1"/>
</dbReference>
<dbReference type="InterPro" id="IPR001647">
    <property type="entry name" value="HTH_TetR"/>
</dbReference>
<dbReference type="Proteomes" id="UP000199700">
    <property type="component" value="Chromosome"/>
</dbReference>
<evidence type="ECO:0000256" key="1">
    <source>
        <dbReference type="ARBA" id="ARBA00023015"/>
    </source>
</evidence>
<organism evidence="7 8">
    <name type="scientific">Brevibacterium sandarakinum</name>
    <dbReference type="NCBI Taxonomy" id="629680"/>
    <lineage>
        <taxon>Bacteria</taxon>
        <taxon>Bacillati</taxon>
        <taxon>Actinomycetota</taxon>
        <taxon>Actinomycetes</taxon>
        <taxon>Micrococcales</taxon>
        <taxon>Brevibacteriaceae</taxon>
        <taxon>Brevibacterium</taxon>
    </lineage>
</organism>
<feature type="domain" description="HTH tetR-type" evidence="6">
    <location>
        <begin position="6"/>
        <end position="66"/>
    </location>
</feature>
<keyword evidence="3" id="KW-0804">Transcription</keyword>
<dbReference type="PANTHER" id="PTHR47506">
    <property type="entry name" value="TRANSCRIPTIONAL REGULATORY PROTEIN"/>
    <property type="match status" value="1"/>
</dbReference>
<feature type="DNA-binding region" description="H-T-H motif" evidence="4">
    <location>
        <begin position="29"/>
        <end position="48"/>
    </location>
</feature>
<evidence type="ECO:0000256" key="3">
    <source>
        <dbReference type="ARBA" id="ARBA00023163"/>
    </source>
</evidence>
<keyword evidence="8" id="KW-1185">Reference proteome</keyword>
<evidence type="ECO:0000313" key="8">
    <source>
        <dbReference type="Proteomes" id="UP000199700"/>
    </source>
</evidence>
<name>A0A1H1RRK8_BRESA</name>
<keyword evidence="1" id="KW-0805">Transcription regulation</keyword>
<dbReference type="PROSITE" id="PS50977">
    <property type="entry name" value="HTH_TETR_2"/>
    <property type="match status" value="1"/>
</dbReference>
<accession>A0A1H1RRK8</accession>
<dbReference type="SUPFAM" id="SSF48498">
    <property type="entry name" value="Tetracyclin repressor-like, C-terminal domain"/>
    <property type="match status" value="1"/>
</dbReference>
<evidence type="ECO:0000313" key="7">
    <source>
        <dbReference type="EMBL" id="SDS38320.1"/>
    </source>
</evidence>
<dbReference type="InterPro" id="IPR009057">
    <property type="entry name" value="Homeodomain-like_sf"/>
</dbReference>
<dbReference type="AlphaFoldDB" id="A0A1H1RRK8"/>